<proteinExistence type="predicted"/>
<sequence length="401" mass="45374">MEQSIENLNKFEIEERVEASLPIALRSAYHKFRQIRAEDIFERLKSTDKREQHWYTIAQSLVGKYKLELGKQIFSEQHTSMNNNNLENSSTDNLNIAATIANAVREGVSQAINALHTSNNSYNQQRTDDLNLINKPTKYNGSRDPFIIDNWIKAITDYKDYKGWDDEQTFRFARTLLCDIAAIWLRNVEQNDESPPTTWSSLKKRIIVSFKPTNSALIFRERIEELQQTTTISQYIQYFLTLKLGIPNMTDEEAVSKFVRHLKSKDARVHIRNLYRGNRCPSMDEAIQAAYIFESARNEKGTYSFMPSTSASPVIDDPMDLSALREALNFIGSNRGNSRGRGGGFHGGFRGCPRGGFRGGFSGGFRGDCRGGFRGGGSFRGVSRGGFRGGFYGSQNGETRS</sequence>
<dbReference type="OrthoDB" id="2689593at2759"/>
<organism evidence="2 3">
    <name type="scientific">Mucor saturninus</name>
    <dbReference type="NCBI Taxonomy" id="64648"/>
    <lineage>
        <taxon>Eukaryota</taxon>
        <taxon>Fungi</taxon>
        <taxon>Fungi incertae sedis</taxon>
        <taxon>Mucoromycota</taxon>
        <taxon>Mucoromycotina</taxon>
        <taxon>Mucoromycetes</taxon>
        <taxon>Mucorales</taxon>
        <taxon>Mucorineae</taxon>
        <taxon>Mucoraceae</taxon>
        <taxon>Mucor</taxon>
    </lineage>
</organism>
<dbReference type="PANTHER" id="PTHR33223:SF6">
    <property type="entry name" value="CCHC-TYPE DOMAIN-CONTAINING PROTEIN"/>
    <property type="match status" value="1"/>
</dbReference>
<evidence type="ECO:0000313" key="3">
    <source>
        <dbReference type="Proteomes" id="UP000603453"/>
    </source>
</evidence>
<dbReference type="EMBL" id="JAEPRD010000168">
    <property type="protein sequence ID" value="KAG2195518.1"/>
    <property type="molecule type" value="Genomic_DNA"/>
</dbReference>
<gene>
    <name evidence="2" type="ORF">INT47_002714</name>
</gene>
<keyword evidence="3" id="KW-1185">Reference proteome</keyword>
<dbReference type="Proteomes" id="UP000603453">
    <property type="component" value="Unassembled WGS sequence"/>
</dbReference>
<evidence type="ECO:0000259" key="1">
    <source>
        <dbReference type="Pfam" id="PF03732"/>
    </source>
</evidence>
<evidence type="ECO:0000313" key="2">
    <source>
        <dbReference type="EMBL" id="KAG2195518.1"/>
    </source>
</evidence>
<protein>
    <recommendedName>
        <fullName evidence="1">Retrotransposon gag domain-containing protein</fullName>
    </recommendedName>
</protein>
<reference evidence="2" key="1">
    <citation type="submission" date="2020-12" db="EMBL/GenBank/DDBJ databases">
        <title>Metabolic potential, ecology and presence of endohyphal bacteria is reflected in genomic diversity of Mucoromycotina.</title>
        <authorList>
            <person name="Muszewska A."/>
            <person name="Okrasinska A."/>
            <person name="Steczkiewicz K."/>
            <person name="Drgas O."/>
            <person name="Orlowska M."/>
            <person name="Perlinska-Lenart U."/>
            <person name="Aleksandrzak-Piekarczyk T."/>
            <person name="Szatraj K."/>
            <person name="Zielenkiewicz U."/>
            <person name="Pilsyk S."/>
            <person name="Malc E."/>
            <person name="Mieczkowski P."/>
            <person name="Kruszewska J.S."/>
            <person name="Biernat P."/>
            <person name="Pawlowska J."/>
        </authorList>
    </citation>
    <scope>NUCLEOTIDE SEQUENCE</scope>
    <source>
        <strain evidence="2">WA0000017839</strain>
    </source>
</reference>
<accession>A0A8H7UXA1</accession>
<dbReference type="AlphaFoldDB" id="A0A8H7UXA1"/>
<dbReference type="PANTHER" id="PTHR33223">
    <property type="entry name" value="CCHC-TYPE DOMAIN-CONTAINING PROTEIN"/>
    <property type="match status" value="1"/>
</dbReference>
<dbReference type="Pfam" id="PF03732">
    <property type="entry name" value="Retrotrans_gag"/>
    <property type="match status" value="1"/>
</dbReference>
<feature type="domain" description="Retrotransposon gag" evidence="1">
    <location>
        <begin position="172"/>
        <end position="263"/>
    </location>
</feature>
<dbReference type="InterPro" id="IPR005162">
    <property type="entry name" value="Retrotrans_gag_dom"/>
</dbReference>
<name>A0A8H7UXA1_9FUNG</name>
<comment type="caution">
    <text evidence="2">The sequence shown here is derived from an EMBL/GenBank/DDBJ whole genome shotgun (WGS) entry which is preliminary data.</text>
</comment>